<evidence type="ECO:0000313" key="3">
    <source>
        <dbReference type="EMBL" id="QCI58395.1"/>
    </source>
</evidence>
<protein>
    <submittedName>
        <fullName evidence="3">Helix-turn-helix transcriptional regulator</fullName>
    </submittedName>
</protein>
<keyword evidence="1" id="KW-0238">DNA-binding</keyword>
<name>A0A4D7AM51_9FIRM</name>
<dbReference type="EMBL" id="CP034413">
    <property type="protein sequence ID" value="QCI58395.1"/>
    <property type="molecule type" value="Genomic_DNA"/>
</dbReference>
<dbReference type="CDD" id="cd00093">
    <property type="entry name" value="HTH_XRE"/>
    <property type="match status" value="1"/>
</dbReference>
<feature type="domain" description="HTH cro/C1-type" evidence="2">
    <location>
        <begin position="12"/>
        <end position="66"/>
    </location>
</feature>
<keyword evidence="4" id="KW-1185">Reference proteome</keyword>
<dbReference type="PANTHER" id="PTHR46797:SF1">
    <property type="entry name" value="METHYLPHOSPHONATE SYNTHASE"/>
    <property type="match status" value="1"/>
</dbReference>
<dbReference type="GO" id="GO:0005829">
    <property type="term" value="C:cytosol"/>
    <property type="evidence" value="ECO:0007669"/>
    <property type="project" value="TreeGrafter"/>
</dbReference>
<dbReference type="AlphaFoldDB" id="A0A4D7AM51"/>
<dbReference type="SMART" id="SM00530">
    <property type="entry name" value="HTH_XRE"/>
    <property type="match status" value="1"/>
</dbReference>
<dbReference type="SUPFAM" id="SSF47413">
    <property type="entry name" value="lambda repressor-like DNA-binding domains"/>
    <property type="match status" value="1"/>
</dbReference>
<dbReference type="GeneID" id="89523219"/>
<dbReference type="PROSITE" id="PS50943">
    <property type="entry name" value="HTH_CROC1"/>
    <property type="match status" value="1"/>
</dbReference>
<proteinExistence type="predicted"/>
<dbReference type="InterPro" id="IPR050807">
    <property type="entry name" value="TransReg_Diox_bact_type"/>
</dbReference>
<dbReference type="Gene3D" id="1.10.260.40">
    <property type="entry name" value="lambda repressor-like DNA-binding domains"/>
    <property type="match status" value="1"/>
</dbReference>
<evidence type="ECO:0000313" key="4">
    <source>
        <dbReference type="Proteomes" id="UP000298642"/>
    </source>
</evidence>
<evidence type="ECO:0000256" key="1">
    <source>
        <dbReference type="ARBA" id="ARBA00023125"/>
    </source>
</evidence>
<dbReference type="RefSeq" id="WP_119311351.1">
    <property type="nucleotide sequence ID" value="NZ_CP034413.3"/>
</dbReference>
<reference evidence="4" key="1">
    <citation type="submission" date="2018-12" db="EMBL/GenBank/DDBJ databases">
        <title>Dusodibacter welbiota gen. nov., sp. nov., isolated from human faeces and emended description of the Oscillibacter genus.</title>
        <authorList>
            <person name="Le Roy T."/>
            <person name="Van der Smissen P."/>
            <person name="Delzenne N."/>
            <person name="Muccioli G."/>
            <person name="Collet J.F."/>
            <person name="Cani P.D."/>
        </authorList>
    </citation>
    <scope>NUCLEOTIDE SEQUENCE [LARGE SCALE GENOMIC DNA]</scope>
    <source>
        <strain evidence="4">J115</strain>
    </source>
</reference>
<dbReference type="GO" id="GO:0003677">
    <property type="term" value="F:DNA binding"/>
    <property type="evidence" value="ECO:0007669"/>
    <property type="project" value="UniProtKB-KW"/>
</dbReference>
<dbReference type="InterPro" id="IPR001387">
    <property type="entry name" value="Cro/C1-type_HTH"/>
</dbReference>
<accession>A0A4D7AM51</accession>
<dbReference type="Proteomes" id="UP000298642">
    <property type="component" value="Chromosome"/>
</dbReference>
<sequence>MPLDYAAIGGRLQARRKELGITQEDAAERAGITVVYLSKIENGRVHPTLDLLDRLCCVLEYDLARAFTGVQTTSPDYGQEQVLRLFNACAPRVKPVVLHLLEQLATLT</sequence>
<evidence type="ECO:0000259" key="2">
    <source>
        <dbReference type="PROSITE" id="PS50943"/>
    </source>
</evidence>
<dbReference type="InterPro" id="IPR010982">
    <property type="entry name" value="Lambda_DNA-bd_dom_sf"/>
</dbReference>
<dbReference type="KEGG" id="obj:EIO64_03405"/>
<organism evidence="3 4">
    <name type="scientific">Dysosmobacter welbionis</name>
    <dbReference type="NCBI Taxonomy" id="2093857"/>
    <lineage>
        <taxon>Bacteria</taxon>
        <taxon>Bacillati</taxon>
        <taxon>Bacillota</taxon>
        <taxon>Clostridia</taxon>
        <taxon>Eubacteriales</taxon>
        <taxon>Oscillospiraceae</taxon>
        <taxon>Dysosmobacter</taxon>
    </lineage>
</organism>
<gene>
    <name evidence="3" type="ORF">EIO64_03405</name>
</gene>
<dbReference type="Pfam" id="PF01381">
    <property type="entry name" value="HTH_3"/>
    <property type="match status" value="1"/>
</dbReference>
<dbReference type="GO" id="GO:0003700">
    <property type="term" value="F:DNA-binding transcription factor activity"/>
    <property type="evidence" value="ECO:0007669"/>
    <property type="project" value="TreeGrafter"/>
</dbReference>
<dbReference type="PANTHER" id="PTHR46797">
    <property type="entry name" value="HTH-TYPE TRANSCRIPTIONAL REGULATOR"/>
    <property type="match status" value="1"/>
</dbReference>